<feature type="repeat" description="Pumilio" evidence="2">
    <location>
        <begin position="241"/>
        <end position="276"/>
    </location>
</feature>
<organism evidence="4 5">
    <name type="scientific">Blepharisma stoltei</name>
    <dbReference type="NCBI Taxonomy" id="1481888"/>
    <lineage>
        <taxon>Eukaryota</taxon>
        <taxon>Sar</taxon>
        <taxon>Alveolata</taxon>
        <taxon>Ciliophora</taxon>
        <taxon>Postciliodesmatophora</taxon>
        <taxon>Heterotrichea</taxon>
        <taxon>Heterotrichida</taxon>
        <taxon>Blepharismidae</taxon>
        <taxon>Blepharisma</taxon>
    </lineage>
</organism>
<keyword evidence="5" id="KW-1185">Reference proteome</keyword>
<dbReference type="AlphaFoldDB" id="A0AAU9K8K8"/>
<name>A0AAU9K8K8_9CILI</name>
<dbReference type="PANTHER" id="PTHR12537">
    <property type="entry name" value="RNA BINDING PROTEIN PUMILIO-RELATED"/>
    <property type="match status" value="1"/>
</dbReference>
<dbReference type="SMART" id="SM00025">
    <property type="entry name" value="Pumilio"/>
    <property type="match status" value="6"/>
</dbReference>
<dbReference type="SUPFAM" id="SSF48371">
    <property type="entry name" value="ARM repeat"/>
    <property type="match status" value="1"/>
</dbReference>
<dbReference type="InterPro" id="IPR001313">
    <property type="entry name" value="Pumilio_RNA-bd_rpt"/>
</dbReference>
<dbReference type="PANTHER" id="PTHR12537:SF13">
    <property type="entry name" value="PUMILIO HOMOLOGY DOMAIN FAMILY MEMBER 4"/>
    <property type="match status" value="1"/>
</dbReference>
<evidence type="ECO:0000256" key="2">
    <source>
        <dbReference type="PROSITE-ProRule" id="PRU00317"/>
    </source>
</evidence>
<evidence type="ECO:0000313" key="4">
    <source>
        <dbReference type="EMBL" id="CAG9334806.1"/>
    </source>
</evidence>
<dbReference type="InterPro" id="IPR033133">
    <property type="entry name" value="PUM-HD"/>
</dbReference>
<evidence type="ECO:0000259" key="3">
    <source>
        <dbReference type="PROSITE" id="PS50303"/>
    </source>
</evidence>
<sequence>MHPYSLRIAFASNEILFREEISPDDLKHLSPITSSILSSILNDDSEASTTESSPIVAPIIDCPTIGKIDLATLPEQCKTRAGSKKFQHIIAKCRPEDIEKIVIVMAPHMGLLMTDTYGNYMCQSLIKSANSSQRLILLSSMRNHLLRISKDSQGTHSLQGLICLSSTPEEENIYREKFRGHVLEMTMHNNASHVIQRLLVTLKDTSFIIRELLGHIKEIAIDKLGLCVIKKCIGNSEVYRELVSNAHILVQDPYGNYAIQQTLDMWGEASLEQLAKAFKGKVAQLCIQKYASNVMEKCMHFDYLREVLIAELLNEEKMKMVLNCAYGCYVIKSAAEFGSWNLKESLKKVFQSVFHQLHQKKLKGRWTEIQNILKFQ</sequence>
<evidence type="ECO:0000256" key="1">
    <source>
        <dbReference type="ARBA" id="ARBA00022737"/>
    </source>
</evidence>
<feature type="repeat" description="Pumilio" evidence="2">
    <location>
        <begin position="100"/>
        <end position="139"/>
    </location>
</feature>
<proteinExistence type="predicted"/>
<dbReference type="GO" id="GO:0005737">
    <property type="term" value="C:cytoplasm"/>
    <property type="evidence" value="ECO:0007669"/>
    <property type="project" value="TreeGrafter"/>
</dbReference>
<dbReference type="Gene3D" id="1.25.10.10">
    <property type="entry name" value="Leucine-rich Repeat Variant"/>
    <property type="match status" value="1"/>
</dbReference>
<keyword evidence="1" id="KW-0677">Repeat</keyword>
<dbReference type="PROSITE" id="PS50303">
    <property type="entry name" value="PUM_HD"/>
    <property type="match status" value="1"/>
</dbReference>
<feature type="repeat" description="Pumilio" evidence="2">
    <location>
        <begin position="177"/>
        <end position="214"/>
    </location>
</feature>
<feature type="repeat" description="Pumilio" evidence="2">
    <location>
        <begin position="140"/>
        <end position="175"/>
    </location>
</feature>
<gene>
    <name evidence="4" type="ORF">BSTOLATCC_MIC62391</name>
</gene>
<feature type="domain" description="PUM-HD" evidence="3">
    <location>
        <begin position="36"/>
        <end position="373"/>
    </location>
</feature>
<reference evidence="4" key="1">
    <citation type="submission" date="2021-09" db="EMBL/GenBank/DDBJ databases">
        <authorList>
            <consortium name="AG Swart"/>
            <person name="Singh M."/>
            <person name="Singh A."/>
            <person name="Seah K."/>
            <person name="Emmerich C."/>
        </authorList>
    </citation>
    <scope>NUCLEOTIDE SEQUENCE</scope>
    <source>
        <strain evidence="4">ATCC30299</strain>
    </source>
</reference>
<accession>A0AAU9K8K8</accession>
<evidence type="ECO:0000313" key="5">
    <source>
        <dbReference type="Proteomes" id="UP001162131"/>
    </source>
</evidence>
<protein>
    <recommendedName>
        <fullName evidence="3">PUM-HD domain-containing protein</fullName>
    </recommendedName>
</protein>
<dbReference type="Pfam" id="PF00806">
    <property type="entry name" value="PUF"/>
    <property type="match status" value="5"/>
</dbReference>
<dbReference type="GO" id="GO:0003729">
    <property type="term" value="F:mRNA binding"/>
    <property type="evidence" value="ECO:0007669"/>
    <property type="project" value="TreeGrafter"/>
</dbReference>
<comment type="caution">
    <text evidence="4">The sequence shown here is derived from an EMBL/GenBank/DDBJ whole genome shotgun (WGS) entry which is preliminary data.</text>
</comment>
<dbReference type="InterPro" id="IPR011989">
    <property type="entry name" value="ARM-like"/>
</dbReference>
<dbReference type="InterPro" id="IPR016024">
    <property type="entry name" value="ARM-type_fold"/>
</dbReference>
<dbReference type="EMBL" id="CAJZBQ010000060">
    <property type="protein sequence ID" value="CAG9334806.1"/>
    <property type="molecule type" value="Genomic_DNA"/>
</dbReference>
<dbReference type="PROSITE" id="PS50302">
    <property type="entry name" value="PUM"/>
    <property type="match status" value="4"/>
</dbReference>
<dbReference type="Proteomes" id="UP001162131">
    <property type="component" value="Unassembled WGS sequence"/>
</dbReference>
<dbReference type="GO" id="GO:0010608">
    <property type="term" value="P:post-transcriptional regulation of gene expression"/>
    <property type="evidence" value="ECO:0007669"/>
    <property type="project" value="TreeGrafter"/>
</dbReference>